<evidence type="ECO:0000256" key="1">
    <source>
        <dbReference type="SAM" id="MobiDB-lite"/>
    </source>
</evidence>
<sequence>MPFGESSLTAWILLWVAALSSLATFLLSLRRDAQTRRKALAEEEQLWSLTWADYLDDGPFRCLRLRLHDVDKHKCRLKTVTLKKPGGGRLAPQTWIDKSTSEPWHKRAQADRTALGRRVVVARDLDGSNARFSGQPYEDVYVYILMPKRPALSFATQIPVRLVCRISEISRRSRRRKITVISPPADWAPADAPKPEDVRLKA</sequence>
<reference evidence="3" key="4">
    <citation type="submission" date="2023-01" db="EMBL/GenBank/DDBJ databases">
        <title>Draft genome sequence of Methylobacterium brachythecii strain NBRC 107710.</title>
        <authorList>
            <person name="Sun Q."/>
            <person name="Mori K."/>
        </authorList>
    </citation>
    <scope>NUCLEOTIDE SEQUENCE</scope>
    <source>
        <strain evidence="3">NBRC 107710</strain>
    </source>
</reference>
<feature type="region of interest" description="Disordered" evidence="1">
    <location>
        <begin position="183"/>
        <end position="202"/>
    </location>
</feature>
<dbReference type="EMBL" id="BSPG01000007">
    <property type="protein sequence ID" value="GLS43838.1"/>
    <property type="molecule type" value="Genomic_DNA"/>
</dbReference>
<accession>A0A7W6ANI8</accession>
<keyword evidence="6" id="KW-1185">Reference proteome</keyword>
<dbReference type="EMBL" id="JACIDN010000004">
    <property type="protein sequence ID" value="MBB3902912.1"/>
    <property type="molecule type" value="Genomic_DNA"/>
</dbReference>
<reference evidence="6" key="2">
    <citation type="journal article" date="2019" name="Int. J. Syst. Evol. Microbiol.">
        <title>The Global Catalogue of Microorganisms (GCM) 10K type strain sequencing project: providing services to taxonomists for standard genome sequencing and annotation.</title>
        <authorList>
            <consortium name="The Broad Institute Genomics Platform"/>
            <consortium name="The Broad Institute Genome Sequencing Center for Infectious Disease"/>
            <person name="Wu L."/>
            <person name="Ma J."/>
        </authorList>
    </citation>
    <scope>NUCLEOTIDE SEQUENCE [LARGE SCALE GENOMIC DNA]</scope>
    <source>
        <strain evidence="6">NBRC 107710</strain>
    </source>
</reference>
<protein>
    <submittedName>
        <fullName evidence="4">Uncharacterized protein</fullName>
    </submittedName>
</protein>
<dbReference type="Proteomes" id="UP001156881">
    <property type="component" value="Unassembled WGS sequence"/>
</dbReference>
<evidence type="ECO:0000313" key="4">
    <source>
        <dbReference type="EMBL" id="MBB3902912.1"/>
    </source>
</evidence>
<feature type="compositionally biased region" description="Basic and acidic residues" evidence="1">
    <location>
        <begin position="193"/>
        <end position="202"/>
    </location>
</feature>
<evidence type="ECO:0000313" key="3">
    <source>
        <dbReference type="EMBL" id="GLS43838.1"/>
    </source>
</evidence>
<name>A0A7W6ANI8_9HYPH</name>
<organism evidence="4 5">
    <name type="scientific">Methylobacterium brachythecii</name>
    <dbReference type="NCBI Taxonomy" id="1176177"/>
    <lineage>
        <taxon>Bacteria</taxon>
        <taxon>Pseudomonadati</taxon>
        <taxon>Pseudomonadota</taxon>
        <taxon>Alphaproteobacteria</taxon>
        <taxon>Hyphomicrobiales</taxon>
        <taxon>Methylobacteriaceae</taxon>
        <taxon>Methylobacterium</taxon>
    </lineage>
</organism>
<evidence type="ECO:0000256" key="2">
    <source>
        <dbReference type="SAM" id="Phobius"/>
    </source>
</evidence>
<keyword evidence="2" id="KW-0472">Membrane</keyword>
<feature type="transmembrane region" description="Helical" evidence="2">
    <location>
        <begin position="12"/>
        <end position="29"/>
    </location>
</feature>
<comment type="caution">
    <text evidence="4">The sequence shown here is derived from an EMBL/GenBank/DDBJ whole genome shotgun (WGS) entry which is preliminary data.</text>
</comment>
<dbReference type="Proteomes" id="UP000517759">
    <property type="component" value="Unassembled WGS sequence"/>
</dbReference>
<dbReference type="RefSeq" id="WP_183505368.1">
    <property type="nucleotide sequence ID" value="NZ_BSPG01000007.1"/>
</dbReference>
<dbReference type="AlphaFoldDB" id="A0A7W6ANI8"/>
<reference evidence="3" key="1">
    <citation type="journal article" date="2014" name="Int. J. Syst. Evol. Microbiol.">
        <title>Complete genome of a new Firmicutes species belonging to the dominant human colonic microbiota ('Ruminococcus bicirculans') reveals two chromosomes and a selective capacity to utilize plant glucans.</title>
        <authorList>
            <consortium name="NISC Comparative Sequencing Program"/>
            <person name="Wegmann U."/>
            <person name="Louis P."/>
            <person name="Goesmann A."/>
            <person name="Henrissat B."/>
            <person name="Duncan S.H."/>
            <person name="Flint H.J."/>
        </authorList>
    </citation>
    <scope>NUCLEOTIDE SEQUENCE</scope>
    <source>
        <strain evidence="3">NBRC 107710</strain>
    </source>
</reference>
<keyword evidence="2" id="KW-1133">Transmembrane helix</keyword>
<gene>
    <name evidence="3" type="ORF">GCM10007884_18230</name>
    <name evidence="4" type="ORF">GGR33_002414</name>
</gene>
<reference evidence="4 5" key="3">
    <citation type="submission" date="2020-08" db="EMBL/GenBank/DDBJ databases">
        <title>Genomic Encyclopedia of Type Strains, Phase IV (KMG-IV): sequencing the most valuable type-strain genomes for metagenomic binning, comparative biology and taxonomic classification.</title>
        <authorList>
            <person name="Goeker M."/>
        </authorList>
    </citation>
    <scope>NUCLEOTIDE SEQUENCE [LARGE SCALE GENOMIC DNA]</scope>
    <source>
        <strain evidence="4 5">DSM 24105</strain>
    </source>
</reference>
<keyword evidence="2" id="KW-0812">Transmembrane</keyword>
<proteinExistence type="predicted"/>
<evidence type="ECO:0000313" key="6">
    <source>
        <dbReference type="Proteomes" id="UP001156881"/>
    </source>
</evidence>
<evidence type="ECO:0000313" key="5">
    <source>
        <dbReference type="Proteomes" id="UP000517759"/>
    </source>
</evidence>